<name>A0A511D3N9_9PSEU</name>
<dbReference type="EMBL" id="BJVI01000031">
    <property type="protein sequence ID" value="GEL19123.1"/>
    <property type="molecule type" value="Genomic_DNA"/>
</dbReference>
<accession>A0A511D3N9</accession>
<sequence length="92" mass="10459">MDPDRLAYGRYVVWDPPPDLPIRDLEPGHPGIIVGPFWQDVEVNWFFRESEDLRCRQAERAGDVAFQCGVPGGVLSRRGLERGRTRGLPRGQ</sequence>
<keyword evidence="2" id="KW-1185">Reference proteome</keyword>
<evidence type="ECO:0000313" key="1">
    <source>
        <dbReference type="EMBL" id="GEL19123.1"/>
    </source>
</evidence>
<proteinExistence type="predicted"/>
<protein>
    <submittedName>
        <fullName evidence="1">Uncharacterized protein</fullName>
    </submittedName>
</protein>
<dbReference type="Proteomes" id="UP000321328">
    <property type="component" value="Unassembled WGS sequence"/>
</dbReference>
<gene>
    <name evidence="1" type="ORF">PA7_29600</name>
</gene>
<organism evidence="1 2">
    <name type="scientific">Pseudonocardia asaccharolytica DSM 44247 = NBRC 16224</name>
    <dbReference type="NCBI Taxonomy" id="1123024"/>
    <lineage>
        <taxon>Bacteria</taxon>
        <taxon>Bacillati</taxon>
        <taxon>Actinomycetota</taxon>
        <taxon>Actinomycetes</taxon>
        <taxon>Pseudonocardiales</taxon>
        <taxon>Pseudonocardiaceae</taxon>
        <taxon>Pseudonocardia</taxon>
    </lineage>
</organism>
<dbReference type="AlphaFoldDB" id="A0A511D3N9"/>
<evidence type="ECO:0000313" key="2">
    <source>
        <dbReference type="Proteomes" id="UP000321328"/>
    </source>
</evidence>
<reference evidence="1 2" key="1">
    <citation type="submission" date="2019-07" db="EMBL/GenBank/DDBJ databases">
        <title>Whole genome shotgun sequence of Pseudonocardia asaccharolytica NBRC 16224.</title>
        <authorList>
            <person name="Hosoyama A."/>
            <person name="Uohara A."/>
            <person name="Ohji S."/>
            <person name="Ichikawa N."/>
        </authorList>
    </citation>
    <scope>NUCLEOTIDE SEQUENCE [LARGE SCALE GENOMIC DNA]</scope>
    <source>
        <strain evidence="1 2">NBRC 16224</strain>
    </source>
</reference>
<comment type="caution">
    <text evidence="1">The sequence shown here is derived from an EMBL/GenBank/DDBJ whole genome shotgun (WGS) entry which is preliminary data.</text>
</comment>